<sequence length="49" mass="5481">MRYGTGCPNSGNRKNEGEPVPNAPYVTVPCSLFPVPYSLFPIPYKHTFH</sequence>
<name>A0A9Q9UVU4_MOOP1</name>
<proteinExistence type="predicted"/>
<evidence type="ECO:0000256" key="1">
    <source>
        <dbReference type="SAM" id="MobiDB-lite"/>
    </source>
</evidence>
<organism evidence="2">
    <name type="scientific">Moorena producens (strain JHB)</name>
    <dbReference type="NCBI Taxonomy" id="1454205"/>
    <lineage>
        <taxon>Bacteria</taxon>
        <taxon>Bacillati</taxon>
        <taxon>Cyanobacteriota</taxon>
        <taxon>Cyanophyceae</taxon>
        <taxon>Coleofasciculales</taxon>
        <taxon>Coleofasciculaceae</taxon>
        <taxon>Moorena</taxon>
    </lineage>
</organism>
<protein>
    <submittedName>
        <fullName evidence="2">Uncharacterized protein</fullName>
    </submittedName>
</protein>
<feature type="region of interest" description="Disordered" evidence="1">
    <location>
        <begin position="1"/>
        <end position="20"/>
    </location>
</feature>
<dbReference type="Proteomes" id="UP000176944">
    <property type="component" value="Chromosome"/>
</dbReference>
<dbReference type="EMBL" id="CP017708">
    <property type="protein sequence ID" value="WAN69200.1"/>
    <property type="molecule type" value="Genomic_DNA"/>
</dbReference>
<dbReference type="AlphaFoldDB" id="A0A9Q9UVU4"/>
<gene>
    <name evidence="2" type="ORF">BJP36_43350</name>
</gene>
<accession>A0A9Q9UVU4</accession>
<reference evidence="2" key="2">
    <citation type="submission" date="2022-10" db="EMBL/GenBank/DDBJ databases">
        <authorList>
            <person name="Ngo T.-E."/>
        </authorList>
    </citation>
    <scope>NUCLEOTIDE SEQUENCE</scope>
    <source>
        <strain evidence="2">JHB</strain>
    </source>
</reference>
<evidence type="ECO:0000313" key="2">
    <source>
        <dbReference type="EMBL" id="WAN69200.1"/>
    </source>
</evidence>
<reference evidence="2" key="1">
    <citation type="journal article" date="2017" name="Proc. Natl. Acad. Sci. U.S.A.">
        <title>Comparative genomics uncovers the prolific and distinctive metabolic potential of the cyanobacterial genus Moorea.</title>
        <authorList>
            <person name="Leao T."/>
            <person name="Castelao G."/>
            <person name="Korobeynikov A."/>
            <person name="Monroe E.A."/>
            <person name="Podell S."/>
            <person name="Glukhov E."/>
            <person name="Allen E.E."/>
            <person name="Gerwick W.H."/>
            <person name="Gerwick L."/>
        </authorList>
    </citation>
    <scope>NUCLEOTIDE SEQUENCE</scope>
    <source>
        <strain evidence="2">JHB</strain>
    </source>
</reference>